<keyword evidence="2" id="KW-1185">Reference proteome</keyword>
<evidence type="ECO:0000313" key="1">
    <source>
        <dbReference type="EMBL" id="KAF2690491.1"/>
    </source>
</evidence>
<organism evidence="1 2">
    <name type="scientific">Lentithecium fluviatile CBS 122367</name>
    <dbReference type="NCBI Taxonomy" id="1168545"/>
    <lineage>
        <taxon>Eukaryota</taxon>
        <taxon>Fungi</taxon>
        <taxon>Dikarya</taxon>
        <taxon>Ascomycota</taxon>
        <taxon>Pezizomycotina</taxon>
        <taxon>Dothideomycetes</taxon>
        <taxon>Pleosporomycetidae</taxon>
        <taxon>Pleosporales</taxon>
        <taxon>Massarineae</taxon>
        <taxon>Lentitheciaceae</taxon>
        <taxon>Lentithecium</taxon>
    </lineage>
</organism>
<protein>
    <submittedName>
        <fullName evidence="1">Uncharacterized protein</fullName>
    </submittedName>
</protein>
<sequence length="220" mass="25492">MAFCTTCGAQFNGRGNHCTRHSSYLQDYYNQYTSDSHDVVPIKYRTGRFRSSSHNRHRKPRQIGYHDSYNALDTYNPQTNEWANNYNGYNGSDPITHPTTILPLTTTFDRLANNHSIAELTYSIEPTGKRSITATANPDREQCPVCFQYFADVGRLRAHTWEFPIGCERHRVCLRDEDAAWHAQSERHERCFVRGCTSVYRREGGWRGIVVENHVKGWHS</sequence>
<accession>A0A6G1JJU2</accession>
<evidence type="ECO:0000313" key="2">
    <source>
        <dbReference type="Proteomes" id="UP000799291"/>
    </source>
</evidence>
<dbReference type="AlphaFoldDB" id="A0A6G1JJU2"/>
<name>A0A6G1JJU2_9PLEO</name>
<reference evidence="1" key="1">
    <citation type="journal article" date="2020" name="Stud. Mycol.">
        <title>101 Dothideomycetes genomes: a test case for predicting lifestyles and emergence of pathogens.</title>
        <authorList>
            <person name="Haridas S."/>
            <person name="Albert R."/>
            <person name="Binder M."/>
            <person name="Bloem J."/>
            <person name="Labutti K."/>
            <person name="Salamov A."/>
            <person name="Andreopoulos B."/>
            <person name="Baker S."/>
            <person name="Barry K."/>
            <person name="Bills G."/>
            <person name="Bluhm B."/>
            <person name="Cannon C."/>
            <person name="Castanera R."/>
            <person name="Culley D."/>
            <person name="Daum C."/>
            <person name="Ezra D."/>
            <person name="Gonzalez J."/>
            <person name="Henrissat B."/>
            <person name="Kuo A."/>
            <person name="Liang C."/>
            <person name="Lipzen A."/>
            <person name="Lutzoni F."/>
            <person name="Magnuson J."/>
            <person name="Mondo S."/>
            <person name="Nolan M."/>
            <person name="Ohm R."/>
            <person name="Pangilinan J."/>
            <person name="Park H.-J."/>
            <person name="Ramirez L."/>
            <person name="Alfaro M."/>
            <person name="Sun H."/>
            <person name="Tritt A."/>
            <person name="Yoshinaga Y."/>
            <person name="Zwiers L.-H."/>
            <person name="Turgeon B."/>
            <person name="Goodwin S."/>
            <person name="Spatafora J."/>
            <person name="Crous P."/>
            <person name="Grigoriev I."/>
        </authorList>
    </citation>
    <scope>NUCLEOTIDE SEQUENCE</scope>
    <source>
        <strain evidence="1">CBS 122367</strain>
    </source>
</reference>
<dbReference type="Proteomes" id="UP000799291">
    <property type="component" value="Unassembled WGS sequence"/>
</dbReference>
<dbReference type="EMBL" id="MU005571">
    <property type="protein sequence ID" value="KAF2690491.1"/>
    <property type="molecule type" value="Genomic_DNA"/>
</dbReference>
<gene>
    <name evidence="1" type="ORF">K458DRAFT_289830</name>
</gene>
<dbReference type="OrthoDB" id="3791698at2759"/>
<proteinExistence type="predicted"/>